<dbReference type="EMBL" id="SNRW01007673">
    <property type="protein sequence ID" value="KAA6380867.1"/>
    <property type="molecule type" value="Genomic_DNA"/>
</dbReference>
<gene>
    <name evidence="2" type="ORF">EZS28_023606</name>
</gene>
<dbReference type="Proteomes" id="UP000324800">
    <property type="component" value="Unassembled WGS sequence"/>
</dbReference>
<evidence type="ECO:0000313" key="2">
    <source>
        <dbReference type="EMBL" id="KAA6380867.1"/>
    </source>
</evidence>
<evidence type="ECO:0000256" key="1">
    <source>
        <dbReference type="SAM" id="MobiDB-lite"/>
    </source>
</evidence>
<proteinExistence type="predicted"/>
<accession>A0A5J4VEB5</accession>
<dbReference type="InterPro" id="IPR043502">
    <property type="entry name" value="DNA/RNA_pol_sf"/>
</dbReference>
<dbReference type="SUPFAM" id="SSF56672">
    <property type="entry name" value="DNA/RNA polymerases"/>
    <property type="match status" value="1"/>
</dbReference>
<reference evidence="2 3" key="1">
    <citation type="submission" date="2019-03" db="EMBL/GenBank/DDBJ databases">
        <title>Single cell metagenomics reveals metabolic interactions within the superorganism composed of flagellate Streblomastix strix and complex community of Bacteroidetes bacteria on its surface.</title>
        <authorList>
            <person name="Treitli S.C."/>
            <person name="Kolisko M."/>
            <person name="Husnik F."/>
            <person name="Keeling P."/>
            <person name="Hampl V."/>
        </authorList>
    </citation>
    <scope>NUCLEOTIDE SEQUENCE [LARGE SCALE GENOMIC DNA]</scope>
    <source>
        <strain evidence="2">ST1C</strain>
    </source>
</reference>
<dbReference type="AlphaFoldDB" id="A0A5J4VEB5"/>
<organism evidence="2 3">
    <name type="scientific">Streblomastix strix</name>
    <dbReference type="NCBI Taxonomy" id="222440"/>
    <lineage>
        <taxon>Eukaryota</taxon>
        <taxon>Metamonada</taxon>
        <taxon>Preaxostyla</taxon>
        <taxon>Oxymonadida</taxon>
        <taxon>Streblomastigidae</taxon>
        <taxon>Streblomastix</taxon>
    </lineage>
</organism>
<comment type="caution">
    <text evidence="2">The sequence shown here is derived from an EMBL/GenBank/DDBJ whole genome shotgun (WGS) entry which is preliminary data.</text>
</comment>
<dbReference type="Gene3D" id="3.10.10.10">
    <property type="entry name" value="HIV Type 1 Reverse Transcriptase, subunit A, domain 1"/>
    <property type="match status" value="1"/>
</dbReference>
<dbReference type="OrthoDB" id="6932368at2759"/>
<feature type="region of interest" description="Disordered" evidence="1">
    <location>
        <begin position="155"/>
        <end position="174"/>
    </location>
</feature>
<name>A0A5J4VEB5_9EUKA</name>
<sequence>MKVEQSQCVGIESPWTLTKEKKMSQFVGMRNPQTLTSDKQLVQCVWEIVRWTLQYKKKNNMETSNDRIMNNLKNKCKLEDYIQESMYPPQSNSINTDQQNTYHQNRLKDPARVVSTSPIENHQIQTNWPIGGRLIHFLDIWKLIKAETLITRESIQRESRSTRSTNLEGVAGGNSRRSVSELTEWINPCFAIPKKDKGKWRKITDCSLLNEHLQSTHFIMEDIQGL</sequence>
<protein>
    <submittedName>
        <fullName evidence="2">Uncharacterized protein</fullName>
    </submittedName>
</protein>
<evidence type="ECO:0000313" key="3">
    <source>
        <dbReference type="Proteomes" id="UP000324800"/>
    </source>
</evidence>